<comment type="caution">
    <text evidence="2">The sequence shown here is derived from an EMBL/GenBank/DDBJ whole genome shotgun (WGS) entry which is preliminary data.</text>
</comment>
<gene>
    <name evidence="2" type="ORF">IQ230_06900</name>
</gene>
<feature type="transmembrane region" description="Helical" evidence="1">
    <location>
        <begin position="17"/>
        <end position="39"/>
    </location>
</feature>
<evidence type="ECO:0000256" key="1">
    <source>
        <dbReference type="SAM" id="Phobius"/>
    </source>
</evidence>
<dbReference type="EMBL" id="JADEWN010000012">
    <property type="protein sequence ID" value="MBE9190093.1"/>
    <property type="molecule type" value="Genomic_DNA"/>
</dbReference>
<dbReference type="RefSeq" id="WP_193931306.1">
    <property type="nucleotide sequence ID" value="NZ_CAWPMZ010000022.1"/>
</dbReference>
<evidence type="ECO:0000313" key="2">
    <source>
        <dbReference type="EMBL" id="MBE9190093.1"/>
    </source>
</evidence>
<keyword evidence="1" id="KW-1133">Transmembrane helix</keyword>
<name>A0ABR9UPX7_9CHRO</name>
<protein>
    <recommendedName>
        <fullName evidence="4">DUF3149 domain-containing protein</fullName>
    </recommendedName>
</protein>
<evidence type="ECO:0008006" key="4">
    <source>
        <dbReference type="Google" id="ProtNLM"/>
    </source>
</evidence>
<evidence type="ECO:0000313" key="3">
    <source>
        <dbReference type="Proteomes" id="UP000651156"/>
    </source>
</evidence>
<sequence>MATYILFENALEMLKNAYLASTLGLIAVSGIGLVAIALVEKDTPASKTQQHHHV</sequence>
<proteinExistence type="predicted"/>
<keyword evidence="1" id="KW-0812">Transmembrane</keyword>
<keyword evidence="1" id="KW-0472">Membrane</keyword>
<keyword evidence="3" id="KW-1185">Reference proteome</keyword>
<organism evidence="2 3">
    <name type="scientific">Gloeocapsopsis crepidinum LEGE 06123</name>
    <dbReference type="NCBI Taxonomy" id="588587"/>
    <lineage>
        <taxon>Bacteria</taxon>
        <taxon>Bacillati</taxon>
        <taxon>Cyanobacteriota</taxon>
        <taxon>Cyanophyceae</taxon>
        <taxon>Oscillatoriophycideae</taxon>
        <taxon>Chroococcales</taxon>
        <taxon>Chroococcaceae</taxon>
        <taxon>Gloeocapsopsis</taxon>
    </lineage>
</organism>
<accession>A0ABR9UPX7</accession>
<dbReference type="Proteomes" id="UP000651156">
    <property type="component" value="Unassembled WGS sequence"/>
</dbReference>
<reference evidence="2 3" key="1">
    <citation type="submission" date="2020-10" db="EMBL/GenBank/DDBJ databases">
        <authorList>
            <person name="Castelo-Branco R."/>
            <person name="Eusebio N."/>
            <person name="Adriana R."/>
            <person name="Vieira A."/>
            <person name="Brugerolle De Fraissinette N."/>
            <person name="Rezende De Castro R."/>
            <person name="Schneider M.P."/>
            <person name="Vasconcelos V."/>
            <person name="Leao P.N."/>
        </authorList>
    </citation>
    <scope>NUCLEOTIDE SEQUENCE [LARGE SCALE GENOMIC DNA]</scope>
    <source>
        <strain evidence="2 3">LEGE 06123</strain>
    </source>
</reference>